<sequence>MANSSLLKRPPSKTPLVNARGVALITVLLVVALAAILATEMSARLQVQLQRSANIQFNQQAYWYAMSAEALAQRVLQLDNEQDEDVTHLSQQWARGENTYPVDNGQITGAIYDLHACLNLNALRSEGTDNAGDGENKSPQRQTLERLLVKLNIEGVGDFEAEYMADALTDWLDEDDRLVSSGGAEDNDYAGREYPYFAANHYLASVSELRVIEHFTPAIIAAISPYVCVLPQNESHKININTLTDEQAILLSAMLDISQDEANNIIRARDEKGFDELAEFYNLPEVTQLNISEPLKQQFVVDSEYFTLKASAEFNSSYFNLTSILQVIDNEKVNVVSRTIGRF</sequence>
<keyword evidence="14" id="KW-1185">Reference proteome</keyword>
<dbReference type="AlphaFoldDB" id="A0A3E0U4T4"/>
<dbReference type="Gene3D" id="1.10.40.60">
    <property type="entry name" value="EpsJ-like"/>
    <property type="match status" value="2"/>
</dbReference>
<evidence type="ECO:0000256" key="8">
    <source>
        <dbReference type="ARBA" id="ARBA00022989"/>
    </source>
</evidence>
<dbReference type="InterPro" id="IPR038072">
    <property type="entry name" value="GspK_central_sf"/>
</dbReference>
<evidence type="ECO:0000256" key="4">
    <source>
        <dbReference type="ARBA" id="ARBA00022475"/>
    </source>
</evidence>
<gene>
    <name evidence="13" type="ORF">DXX94_13135</name>
</gene>
<feature type="domain" description="T2SS protein K first SAM-like" evidence="12">
    <location>
        <begin position="116"/>
        <end position="232"/>
    </location>
</feature>
<comment type="subcellular location">
    <subcellularLocation>
        <location evidence="1 10">Cell inner membrane</location>
    </subcellularLocation>
</comment>
<dbReference type="PIRSF" id="PIRSF002786">
    <property type="entry name" value="XcpX"/>
    <property type="match status" value="1"/>
</dbReference>
<dbReference type="Pfam" id="PF21687">
    <property type="entry name" value="T2SSK_1st"/>
    <property type="match status" value="1"/>
</dbReference>
<evidence type="ECO:0000259" key="12">
    <source>
        <dbReference type="Pfam" id="PF21687"/>
    </source>
</evidence>
<evidence type="ECO:0000256" key="9">
    <source>
        <dbReference type="ARBA" id="ARBA00023136"/>
    </source>
</evidence>
<keyword evidence="3 10" id="KW-0813">Transport</keyword>
<proteinExistence type="inferred from homology"/>
<dbReference type="PANTHER" id="PTHR38831:SF1">
    <property type="entry name" value="TYPE II SECRETION SYSTEM PROTEIN K-RELATED"/>
    <property type="match status" value="1"/>
</dbReference>
<dbReference type="InterPro" id="IPR049179">
    <property type="entry name" value="T2SSK_SAM-like_2nd"/>
</dbReference>
<evidence type="ECO:0000256" key="5">
    <source>
        <dbReference type="ARBA" id="ARBA00022519"/>
    </source>
</evidence>
<dbReference type="RefSeq" id="WP_116016538.1">
    <property type="nucleotide sequence ID" value="NZ_QUOT01000001.1"/>
</dbReference>
<name>A0A3E0U4T4_9GAMM</name>
<evidence type="ECO:0000256" key="6">
    <source>
        <dbReference type="ARBA" id="ARBA00022692"/>
    </source>
</evidence>
<dbReference type="GO" id="GO:0005886">
    <property type="term" value="C:plasma membrane"/>
    <property type="evidence" value="ECO:0007669"/>
    <property type="project" value="UniProtKB-SubCell"/>
</dbReference>
<evidence type="ECO:0000313" key="13">
    <source>
        <dbReference type="EMBL" id="REL31587.1"/>
    </source>
</evidence>
<keyword evidence="4 10" id="KW-1003">Cell membrane</keyword>
<dbReference type="EMBL" id="QUOT01000001">
    <property type="protein sequence ID" value="REL31587.1"/>
    <property type="molecule type" value="Genomic_DNA"/>
</dbReference>
<dbReference type="Pfam" id="PF03934">
    <property type="entry name" value="T2SSK"/>
    <property type="match status" value="1"/>
</dbReference>
<evidence type="ECO:0000256" key="2">
    <source>
        <dbReference type="ARBA" id="ARBA00007246"/>
    </source>
</evidence>
<evidence type="ECO:0000259" key="11">
    <source>
        <dbReference type="Pfam" id="PF03934"/>
    </source>
</evidence>
<accession>A0A3E0U4T4</accession>
<comment type="similarity">
    <text evidence="2 10">Belongs to the GSP K family.</text>
</comment>
<evidence type="ECO:0000256" key="10">
    <source>
        <dbReference type="PIRNR" id="PIRNR002786"/>
    </source>
</evidence>
<keyword evidence="8" id="KW-1133">Transmembrane helix</keyword>
<evidence type="ECO:0000256" key="7">
    <source>
        <dbReference type="ARBA" id="ARBA00022927"/>
    </source>
</evidence>
<protein>
    <recommendedName>
        <fullName evidence="10">Type II secretion system protein K</fullName>
    </recommendedName>
</protein>
<dbReference type="InterPro" id="IPR045584">
    <property type="entry name" value="Pilin-like"/>
</dbReference>
<keyword evidence="5 10" id="KW-0997">Cell inner membrane</keyword>
<reference evidence="14" key="1">
    <citation type="submission" date="2018-08" db="EMBL/GenBank/DDBJ databases">
        <title>Thalassotalea euphylliae genome.</title>
        <authorList>
            <person name="Summers S."/>
            <person name="Rice S.A."/>
            <person name="Freckelton M.L."/>
            <person name="Nedved B.T."/>
            <person name="Hadfield M.G."/>
        </authorList>
    </citation>
    <scope>NUCLEOTIDE SEQUENCE [LARGE SCALE GENOMIC DNA]</scope>
    <source>
        <strain evidence="14">H3</strain>
    </source>
</reference>
<dbReference type="SUPFAM" id="SSF54523">
    <property type="entry name" value="Pili subunits"/>
    <property type="match status" value="1"/>
</dbReference>
<dbReference type="Proteomes" id="UP000256899">
    <property type="component" value="Unassembled WGS sequence"/>
</dbReference>
<evidence type="ECO:0000256" key="1">
    <source>
        <dbReference type="ARBA" id="ARBA00004533"/>
    </source>
</evidence>
<dbReference type="SUPFAM" id="SSF158544">
    <property type="entry name" value="GspK insert domain-like"/>
    <property type="match status" value="2"/>
</dbReference>
<keyword evidence="9 10" id="KW-0472">Membrane</keyword>
<keyword evidence="7" id="KW-0653">Protein transport</keyword>
<dbReference type="PANTHER" id="PTHR38831">
    <property type="entry name" value="TYPE II SECRETION SYSTEM PROTEIN K"/>
    <property type="match status" value="1"/>
</dbReference>
<dbReference type="NCBIfam" id="NF037980">
    <property type="entry name" value="T2SS_GspK"/>
    <property type="match status" value="1"/>
</dbReference>
<dbReference type="InterPro" id="IPR049031">
    <property type="entry name" value="T2SSK_SAM-like_1st"/>
</dbReference>
<organism evidence="13 14">
    <name type="scientific">Thalassotalea euphylliae</name>
    <dbReference type="NCBI Taxonomy" id="1655234"/>
    <lineage>
        <taxon>Bacteria</taxon>
        <taxon>Pseudomonadati</taxon>
        <taxon>Pseudomonadota</taxon>
        <taxon>Gammaproteobacteria</taxon>
        <taxon>Alteromonadales</taxon>
        <taxon>Colwelliaceae</taxon>
        <taxon>Thalassotalea</taxon>
    </lineage>
</organism>
<evidence type="ECO:0000256" key="3">
    <source>
        <dbReference type="ARBA" id="ARBA00022448"/>
    </source>
</evidence>
<keyword evidence="6" id="KW-0812">Transmembrane</keyword>
<evidence type="ECO:0000313" key="14">
    <source>
        <dbReference type="Proteomes" id="UP000256899"/>
    </source>
</evidence>
<dbReference type="GO" id="GO:0009306">
    <property type="term" value="P:protein secretion"/>
    <property type="evidence" value="ECO:0007669"/>
    <property type="project" value="InterPro"/>
</dbReference>
<dbReference type="InterPro" id="IPR005628">
    <property type="entry name" value="GspK"/>
</dbReference>
<feature type="domain" description="T2SS protein K second SAM-like" evidence="11">
    <location>
        <begin position="238"/>
        <end position="302"/>
    </location>
</feature>
<comment type="caution">
    <text evidence="13">The sequence shown here is derived from an EMBL/GenBank/DDBJ whole genome shotgun (WGS) entry which is preliminary data.</text>
</comment>
<dbReference type="Gene3D" id="3.30.1300.30">
    <property type="entry name" value="GSPII I/J protein-like"/>
    <property type="match status" value="1"/>
</dbReference>